<accession>T1GAD9</accession>
<proteinExistence type="predicted"/>
<evidence type="ECO:0000313" key="1">
    <source>
        <dbReference type="EnsemblMetazoa" id="MESCA000194-PA"/>
    </source>
</evidence>
<sequence length="92" mass="11033">MTQKNFFDRSKHQLGSTLKKQGLAFEGKDESEIFFGHPKYNDKFGLKELIQGKQQIYFSHKFCKIWLHLENILKKPHLLSKSYWQIMPFNKN</sequence>
<reference evidence="1" key="2">
    <citation type="submission" date="2015-06" db="UniProtKB">
        <authorList>
            <consortium name="EnsemblMetazoa"/>
        </authorList>
    </citation>
    <scope>IDENTIFICATION</scope>
</reference>
<name>T1GAD9_MEGSC</name>
<dbReference type="Proteomes" id="UP000015102">
    <property type="component" value="Unassembled WGS sequence"/>
</dbReference>
<organism evidence="1 2">
    <name type="scientific">Megaselia scalaris</name>
    <name type="common">Humpbacked fly</name>
    <name type="synonym">Phora scalaris</name>
    <dbReference type="NCBI Taxonomy" id="36166"/>
    <lineage>
        <taxon>Eukaryota</taxon>
        <taxon>Metazoa</taxon>
        <taxon>Ecdysozoa</taxon>
        <taxon>Arthropoda</taxon>
        <taxon>Hexapoda</taxon>
        <taxon>Insecta</taxon>
        <taxon>Pterygota</taxon>
        <taxon>Neoptera</taxon>
        <taxon>Endopterygota</taxon>
        <taxon>Diptera</taxon>
        <taxon>Brachycera</taxon>
        <taxon>Muscomorpha</taxon>
        <taxon>Platypezoidea</taxon>
        <taxon>Phoridae</taxon>
        <taxon>Megaseliini</taxon>
        <taxon>Megaselia</taxon>
    </lineage>
</organism>
<dbReference type="EMBL" id="CAQQ02390978">
    <property type="status" value="NOT_ANNOTATED_CDS"/>
    <property type="molecule type" value="Genomic_DNA"/>
</dbReference>
<dbReference type="EMBL" id="CAQQ02390979">
    <property type="status" value="NOT_ANNOTATED_CDS"/>
    <property type="molecule type" value="Genomic_DNA"/>
</dbReference>
<dbReference type="AlphaFoldDB" id="T1GAD9"/>
<keyword evidence="2" id="KW-1185">Reference proteome</keyword>
<reference evidence="2" key="1">
    <citation type="submission" date="2013-02" db="EMBL/GenBank/DDBJ databases">
        <authorList>
            <person name="Hughes D."/>
        </authorList>
    </citation>
    <scope>NUCLEOTIDE SEQUENCE</scope>
    <source>
        <strain>Durham</strain>
        <strain evidence="2">NC isolate 2 -- Noor lab</strain>
    </source>
</reference>
<dbReference type="EnsemblMetazoa" id="MESCA000194-RA">
    <property type="protein sequence ID" value="MESCA000194-PA"/>
    <property type="gene ID" value="MESCA000194"/>
</dbReference>
<dbReference type="HOGENOM" id="CLU_2415766_0_0_1"/>
<protein>
    <submittedName>
        <fullName evidence="1">Uncharacterized protein</fullName>
    </submittedName>
</protein>
<dbReference type="EMBL" id="CAQQ02390977">
    <property type="status" value="NOT_ANNOTATED_CDS"/>
    <property type="molecule type" value="Genomic_DNA"/>
</dbReference>
<evidence type="ECO:0000313" key="2">
    <source>
        <dbReference type="Proteomes" id="UP000015102"/>
    </source>
</evidence>